<dbReference type="PANTHER" id="PTHR33258">
    <property type="entry name" value="TRANSPOSASE INSL FOR INSERTION SEQUENCE ELEMENT IS186A-RELATED"/>
    <property type="match status" value="1"/>
</dbReference>
<proteinExistence type="inferred from homology"/>
<comment type="similarity">
    <text evidence="1">Belongs to the transposase 11 family.</text>
</comment>
<keyword evidence="3" id="KW-0238">DNA-binding</keyword>
<dbReference type="PANTHER" id="PTHR33258:SF1">
    <property type="entry name" value="TRANSPOSASE INSL FOR INSERTION SEQUENCE ELEMENT IS186A-RELATED"/>
    <property type="match status" value="1"/>
</dbReference>
<evidence type="ECO:0000259" key="5">
    <source>
        <dbReference type="Pfam" id="PF01609"/>
    </source>
</evidence>
<evidence type="ECO:0000256" key="2">
    <source>
        <dbReference type="ARBA" id="ARBA00022578"/>
    </source>
</evidence>
<dbReference type="InterPro" id="IPR047952">
    <property type="entry name" value="Transpos_IS4"/>
</dbReference>
<dbReference type="RefSeq" id="WP_268618642.1">
    <property type="nucleotide sequence ID" value="NZ_JAMDMX010000206.1"/>
</dbReference>
<name>A0ABT4GPL6_9BACL</name>
<gene>
    <name evidence="6" type="ORF">M5X19_35750</name>
</gene>
<dbReference type="InterPro" id="IPR002559">
    <property type="entry name" value="Transposase_11"/>
</dbReference>
<keyword evidence="4" id="KW-0233">DNA recombination</keyword>
<sequence length="399" mass="45863">TGLLIIHKMAGKKAAHSVNCLYPYKHPKEGDLMKKSTMFSNILQTIIPKEEVLPLIKEAGYVDTGRKFKVYDLFLFLSQAALGQWDGYRDGEKRMPSSGMAKADHSTISKKAKDVPFEIFKQLLSLMIQKCNRPTRRRLRIPKELLVVDSTKITVGIGRLPWAPLKGEKAGIKLHVSLIADAGKLHKVTETTGYRPDISSCKDVLDDRFILVADRAYGKHRQFDDYLEKQQYFVIRLRDNTHFHEPKPRTRKRPFVGTIERDLTCQLGTTSTLSKNRFRVVILKDPHGNPVILATNLHKPSAEKIAEMYRKRWQIEVFFRWIKQHLNVPKLFGTSPNAIYGQLYTALLVYVLLKFVFDQGNSVVHPSAKLTFAEFDRLFSMDVMQPEWIVYLTSNLTFP</sequence>
<evidence type="ECO:0000256" key="1">
    <source>
        <dbReference type="ARBA" id="ARBA00010075"/>
    </source>
</evidence>
<keyword evidence="2" id="KW-0815">Transposition</keyword>
<dbReference type="SUPFAM" id="SSF53098">
    <property type="entry name" value="Ribonuclease H-like"/>
    <property type="match status" value="1"/>
</dbReference>
<dbReference type="Gene3D" id="3.90.350.10">
    <property type="entry name" value="Transposase Inhibitor Protein From Tn5, Chain A, domain 1"/>
    <property type="match status" value="1"/>
</dbReference>
<reference evidence="6 7" key="1">
    <citation type="submission" date="2022-05" db="EMBL/GenBank/DDBJ databases">
        <title>Genome Sequencing of Bee-Associated Microbes.</title>
        <authorList>
            <person name="Dunlap C."/>
        </authorList>
    </citation>
    <scope>NUCLEOTIDE SEQUENCE [LARGE SCALE GENOMIC DNA]</scope>
    <source>
        <strain evidence="6 7">NRRL B-14421</strain>
    </source>
</reference>
<dbReference type="EMBL" id="JAMDMX010000206">
    <property type="protein sequence ID" value="MCY9698156.1"/>
    <property type="molecule type" value="Genomic_DNA"/>
</dbReference>
<dbReference type="NCBIfam" id="NF033592">
    <property type="entry name" value="transpos_IS4_1"/>
    <property type="match status" value="1"/>
</dbReference>
<organism evidence="6 7">
    <name type="scientific">Paenibacillus alginolyticus</name>
    <dbReference type="NCBI Taxonomy" id="59839"/>
    <lineage>
        <taxon>Bacteria</taxon>
        <taxon>Bacillati</taxon>
        <taxon>Bacillota</taxon>
        <taxon>Bacilli</taxon>
        <taxon>Bacillales</taxon>
        <taxon>Paenibacillaceae</taxon>
        <taxon>Paenibacillus</taxon>
    </lineage>
</organism>
<protein>
    <submittedName>
        <fullName evidence="6">IS4 family transposase</fullName>
    </submittedName>
</protein>
<feature type="domain" description="Transposase IS4-like" evidence="5">
    <location>
        <begin position="143"/>
        <end position="352"/>
    </location>
</feature>
<dbReference type="Proteomes" id="UP001527099">
    <property type="component" value="Unassembled WGS sequence"/>
</dbReference>
<dbReference type="InterPro" id="IPR012337">
    <property type="entry name" value="RNaseH-like_sf"/>
</dbReference>
<evidence type="ECO:0000256" key="4">
    <source>
        <dbReference type="ARBA" id="ARBA00023172"/>
    </source>
</evidence>
<accession>A0ABT4GPL6</accession>
<dbReference type="Pfam" id="PF01609">
    <property type="entry name" value="DDE_Tnp_1"/>
    <property type="match status" value="1"/>
</dbReference>
<evidence type="ECO:0000313" key="6">
    <source>
        <dbReference type="EMBL" id="MCY9698156.1"/>
    </source>
</evidence>
<feature type="non-terminal residue" evidence="6">
    <location>
        <position position="1"/>
    </location>
</feature>
<comment type="caution">
    <text evidence="6">The sequence shown here is derived from an EMBL/GenBank/DDBJ whole genome shotgun (WGS) entry which is preliminary data.</text>
</comment>
<keyword evidence="7" id="KW-1185">Reference proteome</keyword>
<evidence type="ECO:0000256" key="3">
    <source>
        <dbReference type="ARBA" id="ARBA00023125"/>
    </source>
</evidence>
<evidence type="ECO:0000313" key="7">
    <source>
        <dbReference type="Proteomes" id="UP001527099"/>
    </source>
</evidence>